<feature type="transmembrane region" description="Helical" evidence="1">
    <location>
        <begin position="306"/>
        <end position="330"/>
    </location>
</feature>
<evidence type="ECO:0000313" key="2">
    <source>
        <dbReference type="EMBL" id="KAJ8969393.1"/>
    </source>
</evidence>
<dbReference type="AlphaFoldDB" id="A0AAV8ZT73"/>
<keyword evidence="1" id="KW-0812">Transmembrane</keyword>
<accession>A0AAV8ZT73</accession>
<name>A0AAV8ZT73_9CUCU</name>
<evidence type="ECO:0000313" key="3">
    <source>
        <dbReference type="Proteomes" id="UP001162156"/>
    </source>
</evidence>
<comment type="caution">
    <text evidence="2">The sequence shown here is derived from an EMBL/GenBank/DDBJ whole genome shotgun (WGS) entry which is preliminary data.</text>
</comment>
<keyword evidence="1" id="KW-1133">Transmembrane helix</keyword>
<protein>
    <submittedName>
        <fullName evidence="2">Uncharacterized protein</fullName>
    </submittedName>
</protein>
<organism evidence="2 3">
    <name type="scientific">Rhamnusium bicolor</name>
    <dbReference type="NCBI Taxonomy" id="1586634"/>
    <lineage>
        <taxon>Eukaryota</taxon>
        <taxon>Metazoa</taxon>
        <taxon>Ecdysozoa</taxon>
        <taxon>Arthropoda</taxon>
        <taxon>Hexapoda</taxon>
        <taxon>Insecta</taxon>
        <taxon>Pterygota</taxon>
        <taxon>Neoptera</taxon>
        <taxon>Endopterygota</taxon>
        <taxon>Coleoptera</taxon>
        <taxon>Polyphaga</taxon>
        <taxon>Cucujiformia</taxon>
        <taxon>Chrysomeloidea</taxon>
        <taxon>Cerambycidae</taxon>
        <taxon>Lepturinae</taxon>
        <taxon>Rhagiini</taxon>
        <taxon>Rhamnusium</taxon>
    </lineage>
</organism>
<gene>
    <name evidence="2" type="ORF">NQ314_001792</name>
</gene>
<dbReference type="Proteomes" id="UP001162156">
    <property type="component" value="Unassembled WGS sequence"/>
</dbReference>
<dbReference type="EMBL" id="JANEYF010000543">
    <property type="protein sequence ID" value="KAJ8969393.1"/>
    <property type="molecule type" value="Genomic_DNA"/>
</dbReference>
<keyword evidence="3" id="KW-1185">Reference proteome</keyword>
<proteinExistence type="predicted"/>
<reference evidence="2" key="1">
    <citation type="journal article" date="2023" name="Insect Mol. Biol.">
        <title>Genome sequencing provides insights into the evolution of gene families encoding plant cell wall-degrading enzymes in longhorned beetles.</title>
        <authorList>
            <person name="Shin N.R."/>
            <person name="Okamura Y."/>
            <person name="Kirsch R."/>
            <person name="Pauchet Y."/>
        </authorList>
    </citation>
    <scope>NUCLEOTIDE SEQUENCE</scope>
    <source>
        <strain evidence="2">RBIC_L_NR</strain>
    </source>
</reference>
<evidence type="ECO:0000256" key="1">
    <source>
        <dbReference type="SAM" id="Phobius"/>
    </source>
</evidence>
<sequence length="333" mass="37764">MEDKHHVEHVSRTDVYPYEVTTQYSNGDQSVIFDLPKNTTATVNDTKSSENKTRFTMERITQPSQTEQIERTLESLSFSDLNSSLSVKAKKGGLDNFKPSPQIETYYEFNKFPVEPALPEAKTFGNVHEDENTFNSWTEKPVASQLINKQNFPTSWVENPREHNSWFKKHTITGNPWVDKTTTEQAWVSRIKFPQSSYASVNERPYKFITNNAKLPTYAAVSFPVTTEGFSFNKPVETSNKNSKPTEGFWEKLMGYGVNKNGSPKPAQKTSLDYNLLEKPPHLIPHKEYQHGVSNEANPWKKITKLLTAVIPIGLLISALTPTVITVTSLNDT</sequence>
<keyword evidence="1" id="KW-0472">Membrane</keyword>